<dbReference type="EMBL" id="CP009123">
    <property type="protein sequence ID" value="AJA11619.1"/>
    <property type="molecule type" value="Genomic_DNA"/>
</dbReference>
<dbReference type="KEGG" id="sphk:SKP52_23885"/>
<protein>
    <submittedName>
        <fullName evidence="2">Putative membrane protein</fullName>
    </submittedName>
</protein>
<keyword evidence="1" id="KW-1133">Transmembrane helix</keyword>
<sequence length="69" mass="7633">MNDDDNFARRLYDPSHPLYVSSAAEDGLARLTKNRGDMKELGPWGARLLYAGLAVVAAYFGFILVFGTH</sequence>
<keyword evidence="3" id="KW-1185">Reference proteome</keyword>
<reference evidence="2 3" key="1">
    <citation type="journal article" date="2015" name="Int. J. Syst. Evol. Microbiol.">
        <title>Description of Sphingopyxis fribergensis sp. nov. - a soil bacterium with the ability to degrade styrene and phenylacetic acid.</title>
        <authorList>
            <person name="Oelschlagel M."/>
            <person name="Ruckert C."/>
            <person name="Kalinowski J."/>
            <person name="Schmidt G."/>
            <person name="Schlomann M."/>
            <person name="Tischler D."/>
        </authorList>
    </citation>
    <scope>NUCLEOTIDE SEQUENCE [LARGE SCALE GENOMIC DNA]</scope>
    <source>
        <strain evidence="2 3">Kp5.2</strain>
        <plasmid evidence="2">pSfKp5.2</plasmid>
    </source>
</reference>
<dbReference type="Proteomes" id="UP000030907">
    <property type="component" value="Plasmid pSfKp5.2"/>
</dbReference>
<evidence type="ECO:0000313" key="3">
    <source>
        <dbReference type="Proteomes" id="UP000030907"/>
    </source>
</evidence>
<dbReference type="HOGENOM" id="CLU_2773754_0_0_5"/>
<dbReference type="AlphaFoldDB" id="A0A0A7PNP3"/>
<dbReference type="RefSeq" id="WP_037554261.1">
    <property type="nucleotide sequence ID" value="NZ_CP009123.1"/>
</dbReference>
<accession>A0A0A7PNP3</accession>
<dbReference type="OrthoDB" id="7451416at2"/>
<geneLocation type="plasmid" evidence="2 3">
    <name>pSfKp5.2</name>
</geneLocation>
<keyword evidence="2" id="KW-0614">Plasmid</keyword>
<name>A0A0A7PNP3_9SPHN</name>
<proteinExistence type="predicted"/>
<organism evidence="2 3">
    <name type="scientific">Sphingopyxis fribergensis</name>
    <dbReference type="NCBI Taxonomy" id="1515612"/>
    <lineage>
        <taxon>Bacteria</taxon>
        <taxon>Pseudomonadati</taxon>
        <taxon>Pseudomonadota</taxon>
        <taxon>Alphaproteobacteria</taxon>
        <taxon>Sphingomonadales</taxon>
        <taxon>Sphingomonadaceae</taxon>
        <taxon>Sphingopyxis</taxon>
    </lineage>
</organism>
<evidence type="ECO:0000313" key="2">
    <source>
        <dbReference type="EMBL" id="AJA11619.1"/>
    </source>
</evidence>
<keyword evidence="1" id="KW-0812">Transmembrane</keyword>
<keyword evidence="1" id="KW-0472">Membrane</keyword>
<feature type="transmembrane region" description="Helical" evidence="1">
    <location>
        <begin position="48"/>
        <end position="67"/>
    </location>
</feature>
<evidence type="ECO:0000256" key="1">
    <source>
        <dbReference type="SAM" id="Phobius"/>
    </source>
</evidence>
<gene>
    <name evidence="2" type="ORF">SKP52_23885</name>
</gene>